<dbReference type="InterPro" id="IPR036097">
    <property type="entry name" value="HisK_dim/P_sf"/>
</dbReference>
<dbReference type="GO" id="GO:0005886">
    <property type="term" value="C:plasma membrane"/>
    <property type="evidence" value="ECO:0007669"/>
    <property type="project" value="UniProtKB-ARBA"/>
</dbReference>
<dbReference type="SMART" id="SM00387">
    <property type="entry name" value="HATPase_c"/>
    <property type="match status" value="1"/>
</dbReference>
<keyword evidence="4" id="KW-0808">Transferase</keyword>
<proteinExistence type="predicted"/>
<dbReference type="Pfam" id="PF05227">
    <property type="entry name" value="CHASE3"/>
    <property type="match status" value="1"/>
</dbReference>
<evidence type="ECO:0000313" key="9">
    <source>
        <dbReference type="Proteomes" id="UP000256774"/>
    </source>
</evidence>
<reference evidence="8 9" key="1">
    <citation type="submission" date="2018-08" db="EMBL/GenBank/DDBJ databases">
        <title>Genomic Encyclopedia of Type Strains, Phase IV (KMG-IV): sequencing the most valuable type-strain genomes for metagenomic binning, comparative biology and taxonomic classification.</title>
        <authorList>
            <person name="Goeker M."/>
        </authorList>
    </citation>
    <scope>NUCLEOTIDE SEQUENCE [LARGE SCALE GENOMIC DNA]</scope>
    <source>
        <strain evidence="8 9">DSM 26022</strain>
    </source>
</reference>
<feature type="domain" description="Histidine kinase" evidence="7">
    <location>
        <begin position="231"/>
        <end position="441"/>
    </location>
</feature>
<feature type="transmembrane region" description="Helical" evidence="6">
    <location>
        <begin position="183"/>
        <end position="206"/>
    </location>
</feature>
<comment type="catalytic activity">
    <reaction evidence="1">
        <text>ATP + protein L-histidine = ADP + protein N-phospho-L-histidine.</text>
        <dbReference type="EC" id="2.7.13.3"/>
    </reaction>
</comment>
<dbReference type="Proteomes" id="UP000256774">
    <property type="component" value="Unassembled WGS sequence"/>
</dbReference>
<comment type="caution">
    <text evidence="8">The sequence shown here is derived from an EMBL/GenBank/DDBJ whole genome shotgun (WGS) entry which is preliminary data.</text>
</comment>
<dbReference type="SUPFAM" id="SSF55874">
    <property type="entry name" value="ATPase domain of HSP90 chaperone/DNA topoisomerase II/histidine kinase"/>
    <property type="match status" value="1"/>
</dbReference>
<organism evidence="8 9">
    <name type="scientific">Paraperlucidibaca baekdonensis</name>
    <dbReference type="NCBI Taxonomy" id="748120"/>
    <lineage>
        <taxon>Bacteria</taxon>
        <taxon>Pseudomonadati</taxon>
        <taxon>Pseudomonadota</taxon>
        <taxon>Gammaproteobacteria</taxon>
        <taxon>Moraxellales</taxon>
        <taxon>Moraxellaceae</taxon>
        <taxon>Paraperlucidibaca</taxon>
    </lineage>
</organism>
<evidence type="ECO:0000256" key="2">
    <source>
        <dbReference type="ARBA" id="ARBA00012438"/>
    </source>
</evidence>
<dbReference type="OrthoDB" id="9770795at2"/>
<keyword evidence="5 8" id="KW-0418">Kinase</keyword>
<dbReference type="Pfam" id="PF02518">
    <property type="entry name" value="HATPase_c"/>
    <property type="match status" value="1"/>
</dbReference>
<dbReference type="PANTHER" id="PTHR43047">
    <property type="entry name" value="TWO-COMPONENT HISTIDINE PROTEIN KINASE"/>
    <property type="match status" value="1"/>
</dbReference>
<dbReference type="InterPro" id="IPR003594">
    <property type="entry name" value="HATPase_dom"/>
</dbReference>
<dbReference type="CDD" id="cd19410">
    <property type="entry name" value="HK9-like_sensor"/>
    <property type="match status" value="1"/>
</dbReference>
<keyword evidence="9" id="KW-1185">Reference proteome</keyword>
<name>A0A3E0H3D5_9GAMM</name>
<evidence type="ECO:0000256" key="5">
    <source>
        <dbReference type="ARBA" id="ARBA00022777"/>
    </source>
</evidence>
<gene>
    <name evidence="8" type="ORF">DFR26_1593</name>
</gene>
<dbReference type="EC" id="2.7.13.3" evidence="2"/>
<dbReference type="Gene3D" id="1.10.287.130">
    <property type="match status" value="1"/>
</dbReference>
<keyword evidence="6" id="KW-0812">Transmembrane</keyword>
<evidence type="ECO:0000256" key="6">
    <source>
        <dbReference type="SAM" id="Phobius"/>
    </source>
</evidence>
<dbReference type="InterPro" id="IPR005467">
    <property type="entry name" value="His_kinase_dom"/>
</dbReference>
<keyword evidence="6" id="KW-1133">Transmembrane helix</keyword>
<dbReference type="InterPro" id="IPR004358">
    <property type="entry name" value="Sig_transdc_His_kin-like_C"/>
</dbReference>
<dbReference type="InterPro" id="IPR036890">
    <property type="entry name" value="HATPase_C_sf"/>
</dbReference>
<feature type="transmembrane region" description="Helical" evidence="6">
    <location>
        <begin position="12"/>
        <end position="32"/>
    </location>
</feature>
<dbReference type="GO" id="GO:0009927">
    <property type="term" value="F:histidine phosphotransfer kinase activity"/>
    <property type="evidence" value="ECO:0007669"/>
    <property type="project" value="TreeGrafter"/>
</dbReference>
<dbReference type="PRINTS" id="PR00344">
    <property type="entry name" value="BCTRLSENSOR"/>
</dbReference>
<dbReference type="PANTHER" id="PTHR43047:SF72">
    <property type="entry name" value="OSMOSENSING HISTIDINE PROTEIN KINASE SLN1"/>
    <property type="match status" value="1"/>
</dbReference>
<accession>A0A3E0H3D5</accession>
<evidence type="ECO:0000256" key="1">
    <source>
        <dbReference type="ARBA" id="ARBA00000085"/>
    </source>
</evidence>
<evidence type="ECO:0000256" key="3">
    <source>
        <dbReference type="ARBA" id="ARBA00022553"/>
    </source>
</evidence>
<dbReference type="CDD" id="cd00082">
    <property type="entry name" value="HisKA"/>
    <property type="match status" value="1"/>
</dbReference>
<dbReference type="FunFam" id="3.30.565.10:FF:000006">
    <property type="entry name" value="Sensor histidine kinase WalK"/>
    <property type="match status" value="1"/>
</dbReference>
<keyword evidence="3" id="KW-0597">Phosphoprotein</keyword>
<evidence type="ECO:0000256" key="4">
    <source>
        <dbReference type="ARBA" id="ARBA00022679"/>
    </source>
</evidence>
<dbReference type="SMART" id="SM00388">
    <property type="entry name" value="HisKA"/>
    <property type="match status" value="1"/>
</dbReference>
<evidence type="ECO:0000259" key="7">
    <source>
        <dbReference type="PROSITE" id="PS50109"/>
    </source>
</evidence>
<keyword evidence="6" id="KW-0472">Membrane</keyword>
<protein>
    <recommendedName>
        <fullName evidence="2">histidine kinase</fullName>
        <ecNumber evidence="2">2.7.13.3</ecNumber>
    </recommendedName>
</protein>
<dbReference type="InterPro" id="IPR003661">
    <property type="entry name" value="HisK_dim/P_dom"/>
</dbReference>
<dbReference type="Pfam" id="PF00512">
    <property type="entry name" value="HisKA"/>
    <property type="match status" value="1"/>
</dbReference>
<sequence>MRRFLQTRRLSIWVATFLPMALLIGAGVLMVWSAQTSKQAEMQVRLGLRVLSQIHALHAQLAEGASGIRGFLLTQKDSFLAPYELARVRIPPALEALSGKVKDSEQQRHLAVVTTLINEKLTNLAVIKAQATTADRDATLQIILNDNKNLLDRLRATVVLMERREEIVIAERSAIADRWRQQALVLSLVALLMVLVGMAFSAWLALRARQADAAAAAAEQTNRAKSDMLSRVSHELRTPLNGILGYAQLLARQPLAPLAQRQVGHILASGDHLLQLVNDVLDLSRHELRAPQLSLRALPLAALLHDCMAWVESTAHSTAAWHTQLDDTLSVYADEQRLRQILINLLSNAMKFNRPGGALSVAIEAIDATVVVRISDSGEGIASTDLERLFQPFERLHKGIEGIGLGLTISRQLAQAMGGDIHVASELGTGSTFTLVLPRVEPT</sequence>
<dbReference type="InterPro" id="IPR007891">
    <property type="entry name" value="CHASE3"/>
</dbReference>
<dbReference type="PROSITE" id="PS50109">
    <property type="entry name" value="HIS_KIN"/>
    <property type="match status" value="1"/>
</dbReference>
<evidence type="ECO:0000313" key="8">
    <source>
        <dbReference type="EMBL" id="REH37809.1"/>
    </source>
</evidence>
<dbReference type="Gene3D" id="3.30.565.10">
    <property type="entry name" value="Histidine kinase-like ATPase, C-terminal domain"/>
    <property type="match status" value="1"/>
</dbReference>
<dbReference type="AlphaFoldDB" id="A0A3E0H3D5"/>
<dbReference type="SUPFAM" id="SSF47384">
    <property type="entry name" value="Homodimeric domain of signal transducing histidine kinase"/>
    <property type="match status" value="1"/>
</dbReference>
<dbReference type="GO" id="GO:0000155">
    <property type="term" value="F:phosphorelay sensor kinase activity"/>
    <property type="evidence" value="ECO:0007669"/>
    <property type="project" value="InterPro"/>
</dbReference>
<dbReference type="EMBL" id="QUNR01000003">
    <property type="protein sequence ID" value="REH37809.1"/>
    <property type="molecule type" value="Genomic_DNA"/>
</dbReference>